<organism evidence="2">
    <name type="scientific">hydrocarbon metagenome</name>
    <dbReference type="NCBI Taxonomy" id="938273"/>
    <lineage>
        <taxon>unclassified sequences</taxon>
        <taxon>metagenomes</taxon>
        <taxon>ecological metagenomes</taxon>
    </lineage>
</organism>
<dbReference type="AlphaFoldDB" id="A0A0W8E1N0"/>
<feature type="domain" description="DUF4412" evidence="1">
    <location>
        <begin position="5"/>
        <end position="111"/>
    </location>
</feature>
<accession>A0A0W8E1N0</accession>
<reference evidence="2" key="1">
    <citation type="journal article" date="2015" name="Proc. Natl. Acad. Sci. U.S.A.">
        <title>Networks of energetic and metabolic interactions define dynamics in microbial communities.</title>
        <authorList>
            <person name="Embree M."/>
            <person name="Liu J.K."/>
            <person name="Al-Bassam M.M."/>
            <person name="Zengler K."/>
        </authorList>
    </citation>
    <scope>NUCLEOTIDE SEQUENCE</scope>
</reference>
<sequence length="164" mass="18482">MTGTDGFSSTGTQYIQGSNFRMDTNVQGAGQATMLYKTNTNEAWIINLDQNTAMKLGLNDVETESVNPLEPMTAYAEDMYNVVGKETIDGKKCTVIEVTDDNAYTKMWVWEEYGFPLKMEIIADENQINYEYKNVSFDKIPDSMFEVPAGVQIMDMQMPEGFGQ</sequence>
<protein>
    <recommendedName>
        <fullName evidence="1">DUF4412 domain-containing protein</fullName>
    </recommendedName>
</protein>
<dbReference type="EMBL" id="LNQE01001918">
    <property type="protein sequence ID" value="KUG02538.1"/>
    <property type="molecule type" value="Genomic_DNA"/>
</dbReference>
<evidence type="ECO:0000313" key="2">
    <source>
        <dbReference type="EMBL" id="KUG02538.1"/>
    </source>
</evidence>
<dbReference type="SUPFAM" id="SSF89392">
    <property type="entry name" value="Prokaryotic lipoproteins and lipoprotein localization factors"/>
    <property type="match status" value="1"/>
</dbReference>
<dbReference type="Pfam" id="PF14371">
    <property type="entry name" value="DUF4412"/>
    <property type="match status" value="1"/>
</dbReference>
<evidence type="ECO:0000259" key="1">
    <source>
        <dbReference type="Pfam" id="PF14371"/>
    </source>
</evidence>
<name>A0A0W8E1N0_9ZZZZ</name>
<dbReference type="Gene3D" id="2.50.20.10">
    <property type="entry name" value="Lipoprotein localisation LolA/LolB/LppX"/>
    <property type="match status" value="1"/>
</dbReference>
<comment type="caution">
    <text evidence="2">The sequence shown here is derived from an EMBL/GenBank/DDBJ whole genome shotgun (WGS) entry which is preliminary data.</text>
</comment>
<dbReference type="InterPro" id="IPR025524">
    <property type="entry name" value="DUF4412"/>
</dbReference>
<dbReference type="InterPro" id="IPR029046">
    <property type="entry name" value="LolA/LolB/LppX"/>
</dbReference>
<gene>
    <name evidence="2" type="ORF">ASZ90_020170</name>
</gene>
<proteinExistence type="predicted"/>